<protein>
    <recommendedName>
        <fullName evidence="1">N-acetyltransferase domain-containing protein</fullName>
    </recommendedName>
</protein>
<evidence type="ECO:0000313" key="3">
    <source>
        <dbReference type="Proteomes" id="UP001500340"/>
    </source>
</evidence>
<dbReference type="RefSeq" id="WP_343859534.1">
    <property type="nucleotide sequence ID" value="NZ_BAAACX010000007.1"/>
</dbReference>
<organism evidence="2 3">
    <name type="scientific">Paenibacillus motobuensis</name>
    <dbReference type="NCBI Taxonomy" id="295324"/>
    <lineage>
        <taxon>Bacteria</taxon>
        <taxon>Bacillati</taxon>
        <taxon>Bacillota</taxon>
        <taxon>Bacilli</taxon>
        <taxon>Bacillales</taxon>
        <taxon>Paenibacillaceae</taxon>
        <taxon>Paenibacillus</taxon>
    </lineage>
</organism>
<gene>
    <name evidence="2" type="ORF">GCM10008933_15470</name>
</gene>
<accession>A0ABN0Y7A9</accession>
<comment type="caution">
    <text evidence="2">The sequence shown here is derived from an EMBL/GenBank/DDBJ whole genome shotgun (WGS) entry which is preliminary data.</text>
</comment>
<dbReference type="Pfam" id="PF00583">
    <property type="entry name" value="Acetyltransf_1"/>
    <property type="match status" value="1"/>
</dbReference>
<sequence length="186" mass="21683">MLNVNYRALTLDDCEQIKDMDPSQYINRAWREVDGKRQLVVINYQDNDWPSGYDYHFNSLRETILQDGYAVGAFDERNRLIGFATLNHEFFGVKYNYVLLDQLFITLEHRNKGIGTRLFSIISDKALEWKADKIYICAGSAEETVAFYFAIGCIEAKEINKKLYDNDPRDFQLEYSIRRGVHGGQL</sequence>
<proteinExistence type="predicted"/>
<reference evidence="2 3" key="1">
    <citation type="journal article" date="2019" name="Int. J. Syst. Evol. Microbiol.">
        <title>The Global Catalogue of Microorganisms (GCM) 10K type strain sequencing project: providing services to taxonomists for standard genome sequencing and annotation.</title>
        <authorList>
            <consortium name="The Broad Institute Genomics Platform"/>
            <consortium name="The Broad Institute Genome Sequencing Center for Infectious Disease"/>
            <person name="Wu L."/>
            <person name="Ma J."/>
        </authorList>
    </citation>
    <scope>NUCLEOTIDE SEQUENCE [LARGE SCALE GENOMIC DNA]</scope>
    <source>
        <strain evidence="2 3">JCM 12774</strain>
    </source>
</reference>
<dbReference type="InterPro" id="IPR000182">
    <property type="entry name" value="GNAT_dom"/>
</dbReference>
<name>A0ABN0Y7A9_9BACL</name>
<dbReference type="InterPro" id="IPR016181">
    <property type="entry name" value="Acyl_CoA_acyltransferase"/>
</dbReference>
<dbReference type="CDD" id="cd04301">
    <property type="entry name" value="NAT_SF"/>
    <property type="match status" value="1"/>
</dbReference>
<dbReference type="PROSITE" id="PS51186">
    <property type="entry name" value="GNAT"/>
    <property type="match status" value="1"/>
</dbReference>
<dbReference type="SUPFAM" id="SSF55729">
    <property type="entry name" value="Acyl-CoA N-acyltransferases (Nat)"/>
    <property type="match status" value="1"/>
</dbReference>
<evidence type="ECO:0000313" key="2">
    <source>
        <dbReference type="EMBL" id="GAA0385279.1"/>
    </source>
</evidence>
<evidence type="ECO:0000259" key="1">
    <source>
        <dbReference type="PROSITE" id="PS51186"/>
    </source>
</evidence>
<dbReference type="Proteomes" id="UP001500340">
    <property type="component" value="Unassembled WGS sequence"/>
</dbReference>
<keyword evidence="3" id="KW-1185">Reference proteome</keyword>
<dbReference type="EMBL" id="BAAACX010000007">
    <property type="protein sequence ID" value="GAA0385279.1"/>
    <property type="molecule type" value="Genomic_DNA"/>
</dbReference>
<feature type="domain" description="N-acetyltransferase" evidence="1">
    <location>
        <begin position="4"/>
        <end position="178"/>
    </location>
</feature>
<dbReference type="Gene3D" id="3.40.630.30">
    <property type="match status" value="1"/>
</dbReference>